<feature type="binding site" evidence="12">
    <location>
        <position position="197"/>
    </location>
    <ligand>
        <name>[4Fe-4S] cluster</name>
        <dbReference type="ChEBI" id="CHEBI:49883"/>
    </ligand>
</feature>
<dbReference type="EC" id="4.2.99.18" evidence="12"/>
<dbReference type="RefSeq" id="WP_076348195.1">
    <property type="nucleotide sequence ID" value="NZ_FTOO01000010.1"/>
</dbReference>
<dbReference type="SMART" id="SM00478">
    <property type="entry name" value="ENDO3c"/>
    <property type="match status" value="1"/>
</dbReference>
<dbReference type="PROSITE" id="PS00764">
    <property type="entry name" value="ENDONUCLEASE_III_1"/>
    <property type="match status" value="1"/>
</dbReference>
<dbReference type="FunFam" id="1.10.340.30:FF:000001">
    <property type="entry name" value="Endonuclease III"/>
    <property type="match status" value="1"/>
</dbReference>
<dbReference type="SUPFAM" id="SSF48150">
    <property type="entry name" value="DNA-glycosylase"/>
    <property type="match status" value="1"/>
</dbReference>
<feature type="binding site" evidence="12">
    <location>
        <position position="200"/>
    </location>
    <ligand>
        <name>[4Fe-4S] cluster</name>
        <dbReference type="ChEBI" id="CHEBI:49883"/>
    </ligand>
</feature>
<evidence type="ECO:0000256" key="1">
    <source>
        <dbReference type="ARBA" id="ARBA00008343"/>
    </source>
</evidence>
<evidence type="ECO:0000256" key="12">
    <source>
        <dbReference type="HAMAP-Rule" id="MF_00942"/>
    </source>
</evidence>
<reference evidence="15" key="1">
    <citation type="submission" date="2017-01" db="EMBL/GenBank/DDBJ databases">
        <authorList>
            <person name="Varghese N."/>
            <person name="Submissions S."/>
        </authorList>
    </citation>
    <scope>NUCLEOTIDE SEQUENCE [LARGE SCALE GENOMIC DNA]</scope>
    <source>
        <strain evidence="15">DSM 16176</strain>
    </source>
</reference>
<evidence type="ECO:0000256" key="8">
    <source>
        <dbReference type="ARBA" id="ARBA00023125"/>
    </source>
</evidence>
<gene>
    <name evidence="12" type="primary">nth</name>
    <name evidence="14" type="ORF">SAMN05421799_11033</name>
</gene>
<accession>A0A1N7NX04</accession>
<dbReference type="NCBIfam" id="TIGR01083">
    <property type="entry name" value="nth"/>
    <property type="match status" value="1"/>
</dbReference>
<evidence type="ECO:0000313" key="15">
    <source>
        <dbReference type="Proteomes" id="UP000186156"/>
    </source>
</evidence>
<name>A0A1N7NX04_9BACL</name>
<keyword evidence="4 12" id="KW-0227">DNA damage</keyword>
<dbReference type="InterPro" id="IPR003265">
    <property type="entry name" value="HhH-GPD_domain"/>
</dbReference>
<dbReference type="PIRSF" id="PIRSF001435">
    <property type="entry name" value="Nth"/>
    <property type="match status" value="1"/>
</dbReference>
<dbReference type="Gene3D" id="1.10.1670.10">
    <property type="entry name" value="Helix-hairpin-Helix base-excision DNA repair enzymes (C-terminal)"/>
    <property type="match status" value="1"/>
</dbReference>
<dbReference type="InterPro" id="IPR011257">
    <property type="entry name" value="DNA_glycosylase"/>
</dbReference>
<feature type="domain" description="HhH-GPD" evidence="13">
    <location>
        <begin position="41"/>
        <end position="188"/>
    </location>
</feature>
<dbReference type="OrthoDB" id="9800977at2"/>
<dbReference type="GO" id="GO:0051539">
    <property type="term" value="F:4 iron, 4 sulfur cluster binding"/>
    <property type="evidence" value="ECO:0007669"/>
    <property type="project" value="UniProtKB-UniRule"/>
</dbReference>
<evidence type="ECO:0000256" key="3">
    <source>
        <dbReference type="ARBA" id="ARBA00022723"/>
    </source>
</evidence>
<evidence type="ECO:0000256" key="2">
    <source>
        <dbReference type="ARBA" id="ARBA00022485"/>
    </source>
</evidence>
<dbReference type="PROSITE" id="PS01155">
    <property type="entry name" value="ENDONUCLEASE_III_2"/>
    <property type="match status" value="1"/>
</dbReference>
<evidence type="ECO:0000256" key="7">
    <source>
        <dbReference type="ARBA" id="ARBA00023014"/>
    </source>
</evidence>
<organism evidence="14 15">
    <name type="scientific">Alicyclobacillus vulcanalis</name>
    <dbReference type="NCBI Taxonomy" id="252246"/>
    <lineage>
        <taxon>Bacteria</taxon>
        <taxon>Bacillati</taxon>
        <taxon>Bacillota</taxon>
        <taxon>Bacilli</taxon>
        <taxon>Bacillales</taxon>
        <taxon>Alicyclobacillaceae</taxon>
        <taxon>Alicyclobacillus</taxon>
    </lineage>
</organism>
<dbReference type="SMART" id="SM00525">
    <property type="entry name" value="FES"/>
    <property type="match status" value="1"/>
</dbReference>
<comment type="cofactor">
    <cofactor evidence="12">
        <name>[4Fe-4S] cluster</name>
        <dbReference type="ChEBI" id="CHEBI:49883"/>
    </cofactor>
    <text evidence="12">Binds 1 [4Fe-4S] cluster.</text>
</comment>
<dbReference type="GO" id="GO:0003677">
    <property type="term" value="F:DNA binding"/>
    <property type="evidence" value="ECO:0007669"/>
    <property type="project" value="UniProtKB-UniRule"/>
</dbReference>
<evidence type="ECO:0000256" key="6">
    <source>
        <dbReference type="ARBA" id="ARBA00023004"/>
    </source>
</evidence>
<dbReference type="InterPro" id="IPR004036">
    <property type="entry name" value="Endonuclease-III-like_CS2"/>
</dbReference>
<feature type="binding site" evidence="12">
    <location>
        <position position="190"/>
    </location>
    <ligand>
        <name>[4Fe-4S] cluster</name>
        <dbReference type="ChEBI" id="CHEBI:49883"/>
    </ligand>
</feature>
<dbReference type="PANTHER" id="PTHR10359">
    <property type="entry name" value="A/G-SPECIFIC ADENINE GLYCOSYLASE/ENDONUCLEASE III"/>
    <property type="match status" value="1"/>
</dbReference>
<dbReference type="HAMAP" id="MF_00942">
    <property type="entry name" value="Nth"/>
    <property type="match status" value="1"/>
</dbReference>
<evidence type="ECO:0000256" key="5">
    <source>
        <dbReference type="ARBA" id="ARBA00022801"/>
    </source>
</evidence>
<comment type="catalytic activity">
    <reaction evidence="12">
        <text>2'-deoxyribonucleotide-(2'-deoxyribose 5'-phosphate)-2'-deoxyribonucleotide-DNA = a 3'-end 2'-deoxyribonucleotide-(2,3-dehydro-2,3-deoxyribose 5'-phosphate)-DNA + a 5'-end 5'-phospho-2'-deoxyribonucleoside-DNA + H(+)</text>
        <dbReference type="Rhea" id="RHEA:66592"/>
        <dbReference type="Rhea" id="RHEA-COMP:13180"/>
        <dbReference type="Rhea" id="RHEA-COMP:16897"/>
        <dbReference type="Rhea" id="RHEA-COMP:17067"/>
        <dbReference type="ChEBI" id="CHEBI:15378"/>
        <dbReference type="ChEBI" id="CHEBI:136412"/>
        <dbReference type="ChEBI" id="CHEBI:157695"/>
        <dbReference type="ChEBI" id="CHEBI:167181"/>
        <dbReference type="EC" id="4.2.99.18"/>
    </reaction>
</comment>
<keyword evidence="3 12" id="KW-0479">Metal-binding</keyword>
<keyword evidence="10 12" id="KW-0456">Lyase</keyword>
<dbReference type="InterPro" id="IPR000445">
    <property type="entry name" value="HhH_motif"/>
</dbReference>
<evidence type="ECO:0000259" key="13">
    <source>
        <dbReference type="SMART" id="SM00478"/>
    </source>
</evidence>
<dbReference type="Pfam" id="PF10576">
    <property type="entry name" value="EndIII_4Fe-2S"/>
    <property type="match status" value="1"/>
</dbReference>
<dbReference type="GO" id="GO:0019104">
    <property type="term" value="F:DNA N-glycosylase activity"/>
    <property type="evidence" value="ECO:0007669"/>
    <property type="project" value="UniProtKB-UniRule"/>
</dbReference>
<dbReference type="GO" id="GO:0046872">
    <property type="term" value="F:metal ion binding"/>
    <property type="evidence" value="ECO:0007669"/>
    <property type="project" value="UniProtKB-KW"/>
</dbReference>
<evidence type="ECO:0000256" key="10">
    <source>
        <dbReference type="ARBA" id="ARBA00023239"/>
    </source>
</evidence>
<dbReference type="InterPro" id="IPR003651">
    <property type="entry name" value="Endonuclease3_FeS-loop_motif"/>
</dbReference>
<dbReference type="InterPro" id="IPR005759">
    <property type="entry name" value="Nth"/>
</dbReference>
<evidence type="ECO:0000313" key="14">
    <source>
        <dbReference type="EMBL" id="SIT02832.1"/>
    </source>
</evidence>
<evidence type="ECO:0000256" key="9">
    <source>
        <dbReference type="ARBA" id="ARBA00023204"/>
    </source>
</evidence>
<dbReference type="Pfam" id="PF00730">
    <property type="entry name" value="HhH-GPD"/>
    <property type="match status" value="1"/>
</dbReference>
<keyword evidence="7 12" id="KW-0411">Iron-sulfur</keyword>
<keyword evidence="5 12" id="KW-0378">Hydrolase</keyword>
<keyword evidence="8 12" id="KW-0238">DNA-binding</keyword>
<evidence type="ECO:0000256" key="4">
    <source>
        <dbReference type="ARBA" id="ARBA00022763"/>
    </source>
</evidence>
<keyword evidence="14" id="KW-0540">Nuclease</keyword>
<keyword evidence="6 12" id="KW-0408">Iron</keyword>
<keyword evidence="2 12" id="KW-0004">4Fe-4S</keyword>
<dbReference type="AlphaFoldDB" id="A0A1N7NX04"/>
<keyword evidence="11 12" id="KW-0326">Glycosidase</keyword>
<dbReference type="GO" id="GO:0006285">
    <property type="term" value="P:base-excision repair, AP site formation"/>
    <property type="evidence" value="ECO:0007669"/>
    <property type="project" value="TreeGrafter"/>
</dbReference>
<dbReference type="Pfam" id="PF00633">
    <property type="entry name" value="HHH"/>
    <property type="match status" value="1"/>
</dbReference>
<dbReference type="FunFam" id="1.10.1670.10:FF:000001">
    <property type="entry name" value="Endonuclease III"/>
    <property type="match status" value="1"/>
</dbReference>
<dbReference type="GO" id="GO:0140078">
    <property type="term" value="F:class I DNA-(apurinic or apyrimidinic site) endonuclease activity"/>
    <property type="evidence" value="ECO:0007669"/>
    <property type="project" value="UniProtKB-EC"/>
</dbReference>
<keyword evidence="15" id="KW-1185">Reference proteome</keyword>
<dbReference type="Gene3D" id="1.10.340.30">
    <property type="entry name" value="Hypothetical protein, domain 2"/>
    <property type="match status" value="1"/>
</dbReference>
<dbReference type="EMBL" id="FTOO01000010">
    <property type="protein sequence ID" value="SIT02832.1"/>
    <property type="molecule type" value="Genomic_DNA"/>
</dbReference>
<comment type="similarity">
    <text evidence="1 12">Belongs to the Nth/MutY family.</text>
</comment>
<sequence length="220" mass="24440">MAALDREDSIRVVERLLEAYPDARCQLHFTTPFELLVATMLSAQCTDERVNMVTPKLFAKYRGPEAFANATPEEVAEDIREVGLFRSKSKHIVETARILVDAYGGEVPRGRDQLMELPGVGRKTANVVVSNAFGVPAFAVDTHVQRVTNRIGLAHSNDPLKTEQQVCAKLPPELWTKAHHALILHGRRVCTARKPKCHACPVADLCQYAKRLAQPQTGQH</sequence>
<keyword evidence="9 12" id="KW-0234">DNA repair</keyword>
<dbReference type="PANTHER" id="PTHR10359:SF18">
    <property type="entry name" value="ENDONUCLEASE III"/>
    <property type="match status" value="1"/>
</dbReference>
<comment type="function">
    <text evidence="12">DNA repair enzyme that has both DNA N-glycosylase activity and AP-lyase activity. The DNA N-glycosylase activity releases various damaged pyrimidines from DNA by cleaving the N-glycosidic bond, leaving an AP (apurinic/apyrimidinic) site. The AP-lyase activity cleaves the phosphodiester bond 3' to the AP site by a beta-elimination, leaving a 3'-terminal unsaturated sugar and a product with a terminal 5'-phosphate.</text>
</comment>
<dbReference type="InterPro" id="IPR004035">
    <property type="entry name" value="Endouclease-III_FeS-bd_BS"/>
</dbReference>
<dbReference type="CDD" id="cd00056">
    <property type="entry name" value="ENDO3c"/>
    <property type="match status" value="1"/>
</dbReference>
<feature type="binding site" evidence="12">
    <location>
        <position position="206"/>
    </location>
    <ligand>
        <name>[4Fe-4S] cluster</name>
        <dbReference type="ChEBI" id="CHEBI:49883"/>
    </ligand>
</feature>
<dbReference type="InterPro" id="IPR023170">
    <property type="entry name" value="HhH_base_excis_C"/>
</dbReference>
<evidence type="ECO:0000256" key="11">
    <source>
        <dbReference type="ARBA" id="ARBA00023295"/>
    </source>
</evidence>
<proteinExistence type="inferred from homology"/>
<dbReference type="Proteomes" id="UP000186156">
    <property type="component" value="Unassembled WGS sequence"/>
</dbReference>
<dbReference type="STRING" id="252246.SAMN05421799_11033"/>
<protein>
    <recommendedName>
        <fullName evidence="12">Endonuclease III</fullName>
        <ecNumber evidence="12">4.2.99.18</ecNumber>
    </recommendedName>
    <alternativeName>
        <fullName evidence="12">DNA-(apurinic or apyrimidinic site) lyase</fullName>
    </alternativeName>
</protein>
<keyword evidence="14" id="KW-0255">Endonuclease</keyword>